<evidence type="ECO:0000256" key="16">
    <source>
        <dbReference type="PROSITE-ProRule" id="PRU00110"/>
    </source>
</evidence>
<dbReference type="InterPro" id="IPR011006">
    <property type="entry name" value="CheY-like_superfamily"/>
</dbReference>
<dbReference type="PROSITE" id="PS50112">
    <property type="entry name" value="PAS"/>
    <property type="match status" value="1"/>
</dbReference>
<dbReference type="Gene3D" id="3.40.50.2300">
    <property type="match status" value="2"/>
</dbReference>
<evidence type="ECO:0000313" key="27">
    <source>
        <dbReference type="Proteomes" id="UP000667802"/>
    </source>
</evidence>
<evidence type="ECO:0000256" key="18">
    <source>
        <dbReference type="SAM" id="Coils"/>
    </source>
</evidence>
<feature type="domain" description="Response regulatory" evidence="22">
    <location>
        <begin position="1280"/>
        <end position="1401"/>
    </location>
</feature>
<keyword evidence="5" id="KW-1003">Cell membrane</keyword>
<dbReference type="InterPro" id="IPR029016">
    <property type="entry name" value="GAF-like_dom_sf"/>
</dbReference>
<evidence type="ECO:0000259" key="22">
    <source>
        <dbReference type="PROSITE" id="PS50110"/>
    </source>
</evidence>
<keyword evidence="27" id="KW-1185">Reference proteome</keyword>
<dbReference type="CDD" id="cd19410">
    <property type="entry name" value="HK9-like_sensor"/>
    <property type="match status" value="1"/>
</dbReference>
<feature type="coiled-coil region" evidence="18">
    <location>
        <begin position="843"/>
        <end position="880"/>
    </location>
</feature>
<evidence type="ECO:0000256" key="13">
    <source>
        <dbReference type="ARBA" id="ARBA00023012"/>
    </source>
</evidence>
<dbReference type="InterPro" id="IPR000014">
    <property type="entry name" value="PAS"/>
</dbReference>
<keyword evidence="14 19" id="KW-0472">Membrane</keyword>
<dbReference type="InterPro" id="IPR036890">
    <property type="entry name" value="HATPase_C_sf"/>
</dbReference>
<dbReference type="PRINTS" id="PR00344">
    <property type="entry name" value="BCTRLSENSOR"/>
</dbReference>
<dbReference type="InterPro" id="IPR003018">
    <property type="entry name" value="GAF"/>
</dbReference>
<dbReference type="PANTHER" id="PTHR45339">
    <property type="entry name" value="HYBRID SIGNAL TRANSDUCTION HISTIDINE KINASE J"/>
    <property type="match status" value="1"/>
</dbReference>
<dbReference type="GO" id="GO:0000155">
    <property type="term" value="F:phosphorelay sensor kinase activity"/>
    <property type="evidence" value="ECO:0007669"/>
    <property type="project" value="InterPro"/>
</dbReference>
<dbReference type="InterPro" id="IPR007891">
    <property type="entry name" value="CHASE3"/>
</dbReference>
<evidence type="ECO:0000256" key="3">
    <source>
        <dbReference type="ARBA" id="ARBA00006402"/>
    </source>
</evidence>
<evidence type="ECO:0000256" key="6">
    <source>
        <dbReference type="ARBA" id="ARBA00022553"/>
    </source>
</evidence>
<dbReference type="InterPro" id="IPR036097">
    <property type="entry name" value="HisK_dim/P_sf"/>
</dbReference>
<dbReference type="SUPFAM" id="SSF47384">
    <property type="entry name" value="Homodimeric domain of signal transducing histidine kinase"/>
    <property type="match status" value="1"/>
</dbReference>
<feature type="domain" description="PAC" evidence="24">
    <location>
        <begin position="468"/>
        <end position="520"/>
    </location>
</feature>
<evidence type="ECO:0000256" key="14">
    <source>
        <dbReference type="ARBA" id="ARBA00023136"/>
    </source>
</evidence>
<feature type="domain" description="HPt" evidence="25">
    <location>
        <begin position="1441"/>
        <end position="1534"/>
    </location>
</feature>
<name>A0AAP5I9R5_9CYAN</name>
<evidence type="ECO:0000256" key="2">
    <source>
        <dbReference type="ARBA" id="ARBA00004651"/>
    </source>
</evidence>
<dbReference type="CDD" id="cd00088">
    <property type="entry name" value="HPT"/>
    <property type="match status" value="1"/>
</dbReference>
<evidence type="ECO:0000259" key="25">
    <source>
        <dbReference type="PROSITE" id="PS50894"/>
    </source>
</evidence>
<evidence type="ECO:0000256" key="8">
    <source>
        <dbReference type="ARBA" id="ARBA00022692"/>
    </source>
</evidence>
<dbReference type="SUPFAM" id="SSF55785">
    <property type="entry name" value="PYP-like sensor domain (PAS domain)"/>
    <property type="match status" value="1"/>
</dbReference>
<keyword evidence="7" id="KW-0808">Transferase</keyword>
<dbReference type="SMART" id="SM00387">
    <property type="entry name" value="HATPase_c"/>
    <property type="match status" value="1"/>
</dbReference>
<dbReference type="PROSITE" id="PS50046">
    <property type="entry name" value="PHYTOCHROME_2"/>
    <property type="match status" value="1"/>
</dbReference>
<dbReference type="InterPro" id="IPR001789">
    <property type="entry name" value="Sig_transdc_resp-reg_receiver"/>
</dbReference>
<dbReference type="EMBL" id="JAALHA020000004">
    <property type="protein sequence ID" value="MDR9895050.1"/>
    <property type="molecule type" value="Genomic_DNA"/>
</dbReference>
<dbReference type="InterPro" id="IPR000700">
    <property type="entry name" value="PAS-assoc_C"/>
</dbReference>
<dbReference type="CDD" id="cd16922">
    <property type="entry name" value="HATPase_EvgS-ArcB-TorS-like"/>
    <property type="match status" value="1"/>
</dbReference>
<dbReference type="PROSITE" id="PS50109">
    <property type="entry name" value="HIS_KIN"/>
    <property type="match status" value="1"/>
</dbReference>
<dbReference type="Gene3D" id="1.20.120.160">
    <property type="entry name" value="HPT domain"/>
    <property type="match status" value="1"/>
</dbReference>
<evidence type="ECO:0000256" key="10">
    <source>
        <dbReference type="ARBA" id="ARBA00022777"/>
    </source>
</evidence>
<organism evidence="26 27">
    <name type="scientific">Aetokthonos hydrillicola Thurmond2011</name>
    <dbReference type="NCBI Taxonomy" id="2712845"/>
    <lineage>
        <taxon>Bacteria</taxon>
        <taxon>Bacillati</taxon>
        <taxon>Cyanobacteriota</taxon>
        <taxon>Cyanophyceae</taxon>
        <taxon>Nostocales</taxon>
        <taxon>Hapalosiphonaceae</taxon>
        <taxon>Aetokthonos</taxon>
    </lineage>
</organism>
<keyword evidence="11" id="KW-0067">ATP-binding</keyword>
<dbReference type="SMART" id="SM00091">
    <property type="entry name" value="PAS"/>
    <property type="match status" value="1"/>
</dbReference>
<evidence type="ECO:0000259" key="24">
    <source>
        <dbReference type="PROSITE" id="PS50113"/>
    </source>
</evidence>
<evidence type="ECO:0000256" key="4">
    <source>
        <dbReference type="ARBA" id="ARBA00012438"/>
    </source>
</evidence>
<feature type="modified residue" description="4-aspartylphosphate" evidence="17">
    <location>
        <position position="1183"/>
    </location>
</feature>
<dbReference type="FunFam" id="1.10.287.130:FF:000003">
    <property type="entry name" value="Histidine kinase"/>
    <property type="match status" value="1"/>
</dbReference>
<dbReference type="GO" id="GO:0005524">
    <property type="term" value="F:ATP binding"/>
    <property type="evidence" value="ECO:0007669"/>
    <property type="project" value="UniProtKB-KW"/>
</dbReference>
<dbReference type="InterPro" id="IPR003594">
    <property type="entry name" value="HATPase_dom"/>
</dbReference>
<reference evidence="27" key="1">
    <citation type="journal article" date="2021" name="Science">
        <title>Hunting the eagle killer: A cyanobacterial neurotoxin causes vacuolar myelinopathy.</title>
        <authorList>
            <person name="Breinlinger S."/>
            <person name="Phillips T.J."/>
            <person name="Haram B.N."/>
            <person name="Mares J."/>
            <person name="Martinez Yerena J.A."/>
            <person name="Hrouzek P."/>
            <person name="Sobotka R."/>
            <person name="Henderson W.M."/>
            <person name="Schmieder P."/>
            <person name="Williams S.M."/>
            <person name="Lauderdale J.D."/>
            <person name="Wilde H.D."/>
            <person name="Gerrin W."/>
            <person name="Kust A."/>
            <person name="Washington J.W."/>
            <person name="Wagner C."/>
            <person name="Geier B."/>
            <person name="Liebeke M."/>
            <person name="Enke H."/>
            <person name="Niedermeyer T.H.J."/>
            <person name="Wilde S.B."/>
        </authorList>
    </citation>
    <scope>NUCLEOTIDE SEQUENCE [LARGE SCALE GENOMIC DNA]</scope>
    <source>
        <strain evidence="27">Thurmond2011</strain>
    </source>
</reference>
<dbReference type="CDD" id="cd00082">
    <property type="entry name" value="HisKA"/>
    <property type="match status" value="1"/>
</dbReference>
<dbReference type="InterPro" id="IPR008207">
    <property type="entry name" value="Sig_transdc_His_kin_Hpt_dom"/>
</dbReference>
<feature type="modified residue" description="4-aspartylphosphate" evidence="17">
    <location>
        <position position="1329"/>
    </location>
</feature>
<dbReference type="Pfam" id="PF13426">
    <property type="entry name" value="PAS_9"/>
    <property type="match status" value="1"/>
</dbReference>
<feature type="domain" description="Phytochrome chromophore attachment site" evidence="20">
    <location>
        <begin position="708"/>
        <end position="849"/>
    </location>
</feature>
<feature type="domain" description="Response regulatory" evidence="22">
    <location>
        <begin position="1129"/>
        <end position="1250"/>
    </location>
</feature>
<comment type="catalytic activity">
    <reaction evidence="1">
        <text>ATP + protein L-histidine = ADP + protein N-phospho-L-histidine.</text>
        <dbReference type="EC" id="2.7.13.3"/>
    </reaction>
</comment>
<dbReference type="PANTHER" id="PTHR45339:SF5">
    <property type="entry name" value="HISTIDINE KINASE"/>
    <property type="match status" value="1"/>
</dbReference>
<keyword evidence="12 19" id="KW-1133">Transmembrane helix</keyword>
<feature type="domain" description="Histidine kinase" evidence="21">
    <location>
        <begin position="890"/>
        <end position="1111"/>
    </location>
</feature>
<dbReference type="CDD" id="cd00130">
    <property type="entry name" value="PAS"/>
    <property type="match status" value="1"/>
</dbReference>
<dbReference type="SUPFAM" id="SSF55874">
    <property type="entry name" value="ATPase domain of HSP90 chaperone/DNA topoisomerase II/histidine kinase"/>
    <property type="match status" value="1"/>
</dbReference>
<evidence type="ECO:0000256" key="1">
    <source>
        <dbReference type="ARBA" id="ARBA00000085"/>
    </source>
</evidence>
<dbReference type="NCBIfam" id="TIGR00229">
    <property type="entry name" value="sensory_box"/>
    <property type="match status" value="1"/>
</dbReference>
<keyword evidence="6 17" id="KW-0597">Phosphoprotein</keyword>
<protein>
    <recommendedName>
        <fullName evidence="15">Circadian input-output histidine kinase CikA</fullName>
        <ecNumber evidence="4">2.7.13.3</ecNumber>
    </recommendedName>
</protein>
<dbReference type="Pfam" id="PF01627">
    <property type="entry name" value="Hpt"/>
    <property type="match status" value="1"/>
</dbReference>
<comment type="subcellular location">
    <subcellularLocation>
        <location evidence="2">Cell membrane</location>
        <topology evidence="2">Multi-pass membrane protein</topology>
    </subcellularLocation>
</comment>
<dbReference type="Gene3D" id="3.30.450.40">
    <property type="match status" value="3"/>
</dbReference>
<evidence type="ECO:0000259" key="23">
    <source>
        <dbReference type="PROSITE" id="PS50112"/>
    </source>
</evidence>
<dbReference type="SMART" id="SM00086">
    <property type="entry name" value="PAC"/>
    <property type="match status" value="1"/>
</dbReference>
<dbReference type="InterPro" id="IPR016132">
    <property type="entry name" value="Phyto_chromo_attachment"/>
</dbReference>
<dbReference type="Gene3D" id="3.30.450.20">
    <property type="entry name" value="PAS domain"/>
    <property type="match status" value="1"/>
</dbReference>
<dbReference type="SMART" id="SM00065">
    <property type="entry name" value="GAF"/>
    <property type="match status" value="3"/>
</dbReference>
<dbReference type="SUPFAM" id="SSF47226">
    <property type="entry name" value="Histidine-containing phosphotransfer domain, HPT domain"/>
    <property type="match status" value="1"/>
</dbReference>
<dbReference type="EC" id="2.7.13.3" evidence="4"/>
<dbReference type="InterPro" id="IPR035965">
    <property type="entry name" value="PAS-like_dom_sf"/>
</dbReference>
<dbReference type="InterPro" id="IPR003661">
    <property type="entry name" value="HisK_dim/P_dom"/>
</dbReference>
<dbReference type="SUPFAM" id="SSF52172">
    <property type="entry name" value="CheY-like"/>
    <property type="match status" value="2"/>
</dbReference>
<evidence type="ECO:0000256" key="11">
    <source>
        <dbReference type="ARBA" id="ARBA00022840"/>
    </source>
</evidence>
<evidence type="ECO:0000256" key="15">
    <source>
        <dbReference type="ARBA" id="ARBA00074306"/>
    </source>
</evidence>
<dbReference type="Gene3D" id="3.30.565.10">
    <property type="entry name" value="Histidine kinase-like ATPase, C-terminal domain"/>
    <property type="match status" value="1"/>
</dbReference>
<dbReference type="PROSITE" id="PS50110">
    <property type="entry name" value="RESPONSE_REGULATORY"/>
    <property type="match status" value="2"/>
</dbReference>
<evidence type="ECO:0000256" key="12">
    <source>
        <dbReference type="ARBA" id="ARBA00022989"/>
    </source>
</evidence>
<keyword evidence="13" id="KW-0902">Two-component regulatory system</keyword>
<dbReference type="Pfam" id="PF02518">
    <property type="entry name" value="HATPase_c"/>
    <property type="match status" value="1"/>
</dbReference>
<dbReference type="PROSITE" id="PS50894">
    <property type="entry name" value="HPT"/>
    <property type="match status" value="1"/>
</dbReference>
<keyword evidence="10" id="KW-0418">Kinase</keyword>
<dbReference type="Pfam" id="PF00072">
    <property type="entry name" value="Response_reg"/>
    <property type="match status" value="2"/>
</dbReference>
<comment type="caution">
    <text evidence="26">The sequence shown here is derived from an EMBL/GenBank/DDBJ whole genome shotgun (WGS) entry which is preliminary data.</text>
</comment>
<dbReference type="InterPro" id="IPR005467">
    <property type="entry name" value="His_kinase_dom"/>
</dbReference>
<dbReference type="Pfam" id="PF13185">
    <property type="entry name" value="GAF_2"/>
    <property type="match status" value="1"/>
</dbReference>
<dbReference type="Gene3D" id="1.10.287.130">
    <property type="match status" value="1"/>
</dbReference>
<evidence type="ECO:0000313" key="26">
    <source>
        <dbReference type="EMBL" id="MDR9895050.1"/>
    </source>
</evidence>
<dbReference type="Pfam" id="PF05227">
    <property type="entry name" value="CHASE3"/>
    <property type="match status" value="1"/>
</dbReference>
<feature type="transmembrane region" description="Helical" evidence="19">
    <location>
        <begin position="355"/>
        <end position="377"/>
    </location>
</feature>
<evidence type="ECO:0000256" key="19">
    <source>
        <dbReference type="SAM" id="Phobius"/>
    </source>
</evidence>
<dbReference type="InterPro" id="IPR001610">
    <property type="entry name" value="PAC"/>
</dbReference>
<keyword evidence="8 19" id="KW-0812">Transmembrane</keyword>
<dbReference type="SMART" id="SM00448">
    <property type="entry name" value="REC"/>
    <property type="match status" value="2"/>
</dbReference>
<feature type="domain" description="PAS" evidence="23">
    <location>
        <begin position="394"/>
        <end position="465"/>
    </location>
</feature>
<keyword evidence="9" id="KW-0547">Nucleotide-binding</keyword>
<evidence type="ECO:0000256" key="9">
    <source>
        <dbReference type="ARBA" id="ARBA00022741"/>
    </source>
</evidence>
<gene>
    <name evidence="26" type="ORF">G7B40_010790</name>
</gene>
<dbReference type="PROSITE" id="PS50113">
    <property type="entry name" value="PAC"/>
    <property type="match status" value="1"/>
</dbReference>
<dbReference type="Pfam" id="PF00512">
    <property type="entry name" value="HisKA"/>
    <property type="match status" value="1"/>
</dbReference>
<evidence type="ECO:0000256" key="5">
    <source>
        <dbReference type="ARBA" id="ARBA00022475"/>
    </source>
</evidence>
<dbReference type="GO" id="GO:0005886">
    <property type="term" value="C:plasma membrane"/>
    <property type="evidence" value="ECO:0007669"/>
    <property type="project" value="UniProtKB-SubCell"/>
</dbReference>
<evidence type="ECO:0000259" key="21">
    <source>
        <dbReference type="PROSITE" id="PS50109"/>
    </source>
</evidence>
<dbReference type="InterPro" id="IPR036641">
    <property type="entry name" value="HPT_dom_sf"/>
</dbReference>
<dbReference type="RefSeq" id="WP_208350366.1">
    <property type="nucleotide sequence ID" value="NZ_JAALHA020000004.1"/>
</dbReference>
<dbReference type="SMART" id="SM00388">
    <property type="entry name" value="HisKA"/>
    <property type="match status" value="1"/>
</dbReference>
<evidence type="ECO:0000259" key="20">
    <source>
        <dbReference type="PROSITE" id="PS50046"/>
    </source>
</evidence>
<feature type="modified residue" description="Phosphohistidine" evidence="16">
    <location>
        <position position="1480"/>
    </location>
</feature>
<evidence type="ECO:0000256" key="17">
    <source>
        <dbReference type="PROSITE-ProRule" id="PRU00169"/>
    </source>
</evidence>
<dbReference type="Proteomes" id="UP000667802">
    <property type="component" value="Unassembled WGS sequence"/>
</dbReference>
<comment type="similarity">
    <text evidence="3">In the N-terminal section; belongs to the phytochrome family.</text>
</comment>
<feature type="transmembrane region" description="Helical" evidence="19">
    <location>
        <begin position="187"/>
        <end position="204"/>
    </location>
</feature>
<proteinExistence type="inferred from homology"/>
<dbReference type="CDD" id="cd17546">
    <property type="entry name" value="REC_hyHK_CKI1_RcsC-like"/>
    <property type="match status" value="2"/>
</dbReference>
<sequence>MKAPLPDNEAQRIETLLQYKILDTPAEVAFDDLTRLASYICETPIALISLVDVNRQWFKSRVGLEVSETPREHAFCAHTILQSDVFIVDDATIDQRFDTNPLVTSDPNIRFYAGVPLTNAEGYSLGTLCVIDYVPRKLSPQQIEGLRALGRQVIKQMDLRRNLANLLLVNSNAEHSRKKRRQFLKRISGGFGLASGILILISTLCFHETKVLIENSHEIKNTQQKIHTLDKLLSDIKSVDTGQRSYILSGEKRYLESYQLGLKKVQPIIDNLSHLAVDEVNQQKHLKTLKPLIARQLEQFKQAIDLRQQYLLRYSPSQGKNQMDEISKLINEMNNEQKGLFNQQIETVKANADKLTVTIAIAICLSLVILAVVYSCIYREFAEHRLTEESLHKERNFISAVLDTVSALVIVLDLEGRIVRFNQACEQTTGYSFDEVRGKYFWNVFLVPEQEELIKAVFEKLRAGYGLKDYEDYWSTKDGNRRLIAWTNTMLQDDEGSVEYVISTGIDITERKKAEQHLSVQYAVTSVLAESSTIAEATPRILQAICESLEWDLGEIWLVNEQANVLRCLDIWQRASINAQEFVKQSRQTTFALGVGLPGNVWSTKKSAWLINVSRDPNFLRDSLAAEAGFQTAFGFPIHSGQKIIGVMTFFNRELLQRNDDLLMVMNSIGNEIGQYIKRKQAEQELHRHNLRSRLFTEITLKVRQSLQIEEILQTTVTEVQKILNLDRVLIYQILPGQSGNIITEAVVSGCPTIKGQSITDAYFQAEYIQQYCLQQYRQGKVPELADFDLGELQATHVQLMQEFKVKAYLVVPILIKEDLCGLLIVHQCINSRQWSSFETHLLRELADQVGIAIAQAQMLEAETRQRKELEVARREAELASQAKSSFLANMSHEIRTPMNAVLGMTGLLLETPLTSEQQDFVETIRVSGDALLTLINEILDISKLEAGEMAVETLDFNLSTCVEDVLELLAPQAHNKGLEIAALIYNDVPINLQGDASRLRQILMNLTGNAIKFTSTGEVIVRVELSSQQPTTATILFSVIDTGIGITPEDQRKLFTPFSQVDASTTRKYGGTGLGLAICKQLVLLMGGEIGVESQLGGGSKFWFKIPFAKQLQPFESKEDHLLLTNRRLLVVDDNTTNRKIVNYQATRWGMLVEEAVDASSALIAIEMAHQKKAPYDVVLVDMQMPNIDGLMLGEQIKANSAIAHVPLIMLTSTNQRDDVQRALKIGFAAYLVKPVKPSRLFDTMMTLFGSKPQPQEKQRDIDRRREIGSQPSTKLKLKILLAEDNLVNQKVAIKVLQNLGYEADVAANGEEVLQLLEKIPYDLILMDCQMPILDGLETTREIHRRYQSSFTKRLRPVVIAMTANAMKEDKQMCLDIGMDDYLSKPVSKEILAQTLERWAKFIHKQKEEKVSEEIVYIGDIIVHEIAIDWEHLHQISGHSLEFEMELLQMFVEDSYTHLETIKEAINNNDFERFQQEAHYFKGASANIGAITINIASQKLEELARSRERRGTTNLISKIEESLNQIHALLMSKE</sequence>
<keyword evidence="18" id="KW-0175">Coiled coil</keyword>
<accession>A0AAP5I9R5</accession>
<dbReference type="Pfam" id="PF01590">
    <property type="entry name" value="GAF"/>
    <property type="match status" value="2"/>
</dbReference>
<dbReference type="FunFam" id="3.30.565.10:FF:000010">
    <property type="entry name" value="Sensor histidine kinase RcsC"/>
    <property type="match status" value="1"/>
</dbReference>
<evidence type="ECO:0000256" key="7">
    <source>
        <dbReference type="ARBA" id="ARBA00022679"/>
    </source>
</evidence>
<dbReference type="SUPFAM" id="SSF55781">
    <property type="entry name" value="GAF domain-like"/>
    <property type="match status" value="3"/>
</dbReference>
<dbReference type="InterPro" id="IPR004358">
    <property type="entry name" value="Sig_transdc_His_kin-like_C"/>
</dbReference>